<name>A0A2A9PMT9_OPHUN</name>
<protein>
    <submittedName>
        <fullName evidence="2">Uncharacterized protein</fullName>
    </submittedName>
</protein>
<dbReference type="EMBL" id="LAZP02000037">
    <property type="protein sequence ID" value="PFH62213.1"/>
    <property type="molecule type" value="Genomic_DNA"/>
</dbReference>
<reference evidence="2 3" key="1">
    <citation type="journal article" date="2015" name="BMC Genomics">
        <title>Gene expression during zombie ant biting behavior reflects the complexity underlying fungal parasitic behavioral manipulation.</title>
        <authorList>
            <person name="de Bekker C."/>
            <person name="Ohm R.A."/>
            <person name="Loreto R.G."/>
            <person name="Sebastian A."/>
            <person name="Albert I."/>
            <person name="Merrow M."/>
            <person name="Brachmann A."/>
            <person name="Hughes D.P."/>
        </authorList>
    </citation>
    <scope>NUCLEOTIDE SEQUENCE [LARGE SCALE GENOMIC DNA]</scope>
    <source>
        <strain evidence="2 3">SC16a</strain>
    </source>
</reference>
<accession>A0A2A9PMT9</accession>
<feature type="region of interest" description="Disordered" evidence="1">
    <location>
        <begin position="269"/>
        <end position="288"/>
    </location>
</feature>
<evidence type="ECO:0000256" key="1">
    <source>
        <dbReference type="SAM" id="MobiDB-lite"/>
    </source>
</evidence>
<feature type="compositionally biased region" description="Basic and acidic residues" evidence="1">
    <location>
        <begin position="269"/>
        <end position="282"/>
    </location>
</feature>
<gene>
    <name evidence="2" type="ORF">XA68_14620</name>
</gene>
<feature type="region of interest" description="Disordered" evidence="1">
    <location>
        <begin position="166"/>
        <end position="202"/>
    </location>
</feature>
<sequence>MTHFRKIHNDWFLEYTDNRTIDNVRILVEDQEWPAARAAMLKEYSVYDSAQLDSIADRLNALRPVSIEEVSEWLKTHSYLLNLTSTSESQSPAASSQEDATALRIPSRIRHHDNDLTATRYYAALDLPLRTFCTSVPPGTSPHALACWSEALKHKKSPEDAILAQATSSGLGRRGAGNPSERLSRLPPTRLERGSELGATSPRVRRAAAEDLVEPMSLDTGTRGLEQSVYHPTSGRSAEPVENRVSTKANSTRADLGLRAKERGLLEDCRPGARDYPPRRLDGSLGGIGLPWVRRLQRPGRRRHYTPPRNRPGLVPTS</sequence>
<dbReference type="Proteomes" id="UP000037136">
    <property type="component" value="Unassembled WGS sequence"/>
</dbReference>
<feature type="region of interest" description="Disordered" evidence="1">
    <location>
        <begin position="298"/>
        <end position="318"/>
    </location>
</feature>
<dbReference type="AlphaFoldDB" id="A0A2A9PMT9"/>
<evidence type="ECO:0000313" key="2">
    <source>
        <dbReference type="EMBL" id="PFH62213.1"/>
    </source>
</evidence>
<reference evidence="2 3" key="2">
    <citation type="journal article" date="2017" name="Sci. Rep.">
        <title>Ant-infecting Ophiocordyceps genomes reveal a high diversity of potential behavioral manipulation genes and a possible major role for enterotoxins.</title>
        <authorList>
            <person name="de Bekker C."/>
            <person name="Ohm R.A."/>
            <person name="Evans H.C."/>
            <person name="Brachmann A."/>
            <person name="Hughes D.P."/>
        </authorList>
    </citation>
    <scope>NUCLEOTIDE SEQUENCE [LARGE SCALE GENOMIC DNA]</scope>
    <source>
        <strain evidence="2 3">SC16a</strain>
    </source>
</reference>
<organism evidence="2 3">
    <name type="scientific">Ophiocordyceps unilateralis</name>
    <name type="common">Zombie-ant fungus</name>
    <name type="synonym">Torrubia unilateralis</name>
    <dbReference type="NCBI Taxonomy" id="268505"/>
    <lineage>
        <taxon>Eukaryota</taxon>
        <taxon>Fungi</taxon>
        <taxon>Dikarya</taxon>
        <taxon>Ascomycota</taxon>
        <taxon>Pezizomycotina</taxon>
        <taxon>Sordariomycetes</taxon>
        <taxon>Hypocreomycetidae</taxon>
        <taxon>Hypocreales</taxon>
        <taxon>Ophiocordycipitaceae</taxon>
        <taxon>Ophiocordyceps</taxon>
    </lineage>
</organism>
<keyword evidence="3" id="KW-1185">Reference proteome</keyword>
<evidence type="ECO:0000313" key="3">
    <source>
        <dbReference type="Proteomes" id="UP000037136"/>
    </source>
</evidence>
<proteinExistence type="predicted"/>
<comment type="caution">
    <text evidence="2">The sequence shown here is derived from an EMBL/GenBank/DDBJ whole genome shotgun (WGS) entry which is preliminary data.</text>
</comment>